<proteinExistence type="predicted"/>
<dbReference type="GO" id="GO:0004519">
    <property type="term" value="F:endonuclease activity"/>
    <property type="evidence" value="ECO:0007669"/>
    <property type="project" value="UniProtKB-KW"/>
</dbReference>
<feature type="domain" description="Endonuclease/exonuclease/phosphatase" evidence="1">
    <location>
        <begin position="26"/>
        <end position="280"/>
    </location>
</feature>
<reference evidence="2 3" key="1">
    <citation type="journal article" date="2018" name="Nat. Biotechnol.">
        <title>A standardized bacterial taxonomy based on genome phylogeny substantially revises the tree of life.</title>
        <authorList>
            <person name="Parks D.H."/>
            <person name="Chuvochina M."/>
            <person name="Waite D.W."/>
            <person name="Rinke C."/>
            <person name="Skarshewski A."/>
            <person name="Chaumeil P.A."/>
            <person name="Hugenholtz P."/>
        </authorList>
    </citation>
    <scope>NUCLEOTIDE SEQUENCE [LARGE SCALE GENOMIC DNA]</scope>
    <source>
        <strain evidence="2">UBA11482</strain>
    </source>
</reference>
<dbReference type="CDD" id="cd09083">
    <property type="entry name" value="EEP-1"/>
    <property type="match status" value="1"/>
</dbReference>
<evidence type="ECO:0000313" key="3">
    <source>
        <dbReference type="Proteomes" id="UP000262954"/>
    </source>
</evidence>
<dbReference type="Gene3D" id="3.60.10.10">
    <property type="entry name" value="Endonuclease/exonuclease/phosphatase"/>
    <property type="match status" value="1"/>
</dbReference>
<organism evidence="2 3">
    <name type="scientific">Coprobacter fastidiosus</name>
    <dbReference type="NCBI Taxonomy" id="1099853"/>
    <lineage>
        <taxon>Bacteria</taxon>
        <taxon>Pseudomonadati</taxon>
        <taxon>Bacteroidota</taxon>
        <taxon>Bacteroidia</taxon>
        <taxon>Bacteroidales</taxon>
        <taxon>Barnesiellaceae</taxon>
        <taxon>Coprobacter</taxon>
    </lineage>
</organism>
<keyword evidence="2" id="KW-0540">Nuclease</keyword>
<dbReference type="Pfam" id="PF03372">
    <property type="entry name" value="Exo_endo_phos"/>
    <property type="match status" value="1"/>
</dbReference>
<evidence type="ECO:0000259" key="1">
    <source>
        <dbReference type="Pfam" id="PF03372"/>
    </source>
</evidence>
<dbReference type="PANTHER" id="PTHR12121:SF36">
    <property type="entry name" value="ENDONUCLEASE_EXONUCLEASE_PHOSPHATASE DOMAIN-CONTAINING PROTEIN"/>
    <property type="match status" value="1"/>
</dbReference>
<gene>
    <name evidence="2" type="ORF">DDY73_11930</name>
</gene>
<keyword evidence="2" id="KW-0255">Endonuclease</keyword>
<evidence type="ECO:0000313" key="2">
    <source>
        <dbReference type="EMBL" id="HBJ09696.1"/>
    </source>
</evidence>
<keyword evidence="2" id="KW-0378">Hydrolase</keyword>
<dbReference type="Proteomes" id="UP000262954">
    <property type="component" value="Unassembled WGS sequence"/>
</dbReference>
<dbReference type="SUPFAM" id="SSF56219">
    <property type="entry name" value="DNase I-like"/>
    <property type="match status" value="1"/>
</dbReference>
<comment type="caution">
    <text evidence="2">The sequence shown here is derived from an EMBL/GenBank/DDBJ whole genome shotgun (WGS) entry which is preliminary data.</text>
</comment>
<dbReference type="InterPro" id="IPR005135">
    <property type="entry name" value="Endo/exonuclease/phosphatase"/>
</dbReference>
<dbReference type="RefSeq" id="WP_195595922.1">
    <property type="nucleotide sequence ID" value="NZ_DYWG01000085.1"/>
</dbReference>
<dbReference type="PANTHER" id="PTHR12121">
    <property type="entry name" value="CARBON CATABOLITE REPRESSOR PROTEIN 4"/>
    <property type="match status" value="1"/>
</dbReference>
<dbReference type="EMBL" id="DNWC01000154">
    <property type="protein sequence ID" value="HBJ09696.1"/>
    <property type="molecule type" value="Genomic_DNA"/>
</dbReference>
<dbReference type="InterPro" id="IPR050410">
    <property type="entry name" value="CCR4/nocturin_mRNA_transcr"/>
</dbReference>
<sequence length="290" mass="33410">MKKVLYLICFLVYCIGLEAHQMKVASYNIRFANRNDSINGNGWGQRCPVIADLIRYHDFDIFGTQEGQFHQVEELKNKLREYDYIGVGRDDGMKRGEFTAIYYKTDRFELLDEGNFWLSSTPDYPSLGWDADQVRLCTWGKFKDKQTGFVFMFFNLHADHVGVKSRDESASLVLQKIKKLGGKLPVILTGDFNADQNSRCYMTIVNSKVLSDAYECAGIRYAVTGTFNAFDPNRKTTTRIDHIFLTSHFSVDRYGILTDTYRIPVKNMENAFQARNPSDHFPVVAIIEYK</sequence>
<dbReference type="InterPro" id="IPR036691">
    <property type="entry name" value="Endo/exonu/phosph_ase_sf"/>
</dbReference>
<name>A0A354M5A7_9BACT</name>
<dbReference type="AlphaFoldDB" id="A0A354M5A7"/>
<protein>
    <submittedName>
        <fullName evidence="2">Endonuclease</fullName>
    </submittedName>
</protein>
<accession>A0A354M5A7</accession>
<dbReference type="GO" id="GO:0000175">
    <property type="term" value="F:3'-5'-RNA exonuclease activity"/>
    <property type="evidence" value="ECO:0007669"/>
    <property type="project" value="TreeGrafter"/>
</dbReference>